<accession>A0A6L2JC20</accession>
<protein>
    <submittedName>
        <fullName evidence="1">Uncharacterized protein</fullName>
    </submittedName>
</protein>
<proteinExistence type="predicted"/>
<name>A0A6L2JC20_TANCI</name>
<dbReference type="AlphaFoldDB" id="A0A6L2JC20"/>
<evidence type="ECO:0000313" key="1">
    <source>
        <dbReference type="EMBL" id="GEU34252.1"/>
    </source>
</evidence>
<reference evidence="1" key="1">
    <citation type="journal article" date="2019" name="Sci. Rep.">
        <title>Draft genome of Tanacetum cinerariifolium, the natural source of mosquito coil.</title>
        <authorList>
            <person name="Yamashiro T."/>
            <person name="Shiraishi A."/>
            <person name="Satake H."/>
            <person name="Nakayama K."/>
        </authorList>
    </citation>
    <scope>NUCLEOTIDE SEQUENCE</scope>
</reference>
<organism evidence="1">
    <name type="scientific">Tanacetum cinerariifolium</name>
    <name type="common">Dalmatian daisy</name>
    <name type="synonym">Chrysanthemum cinerariifolium</name>
    <dbReference type="NCBI Taxonomy" id="118510"/>
    <lineage>
        <taxon>Eukaryota</taxon>
        <taxon>Viridiplantae</taxon>
        <taxon>Streptophyta</taxon>
        <taxon>Embryophyta</taxon>
        <taxon>Tracheophyta</taxon>
        <taxon>Spermatophyta</taxon>
        <taxon>Magnoliopsida</taxon>
        <taxon>eudicotyledons</taxon>
        <taxon>Gunneridae</taxon>
        <taxon>Pentapetalae</taxon>
        <taxon>asterids</taxon>
        <taxon>campanulids</taxon>
        <taxon>Asterales</taxon>
        <taxon>Asteraceae</taxon>
        <taxon>Asteroideae</taxon>
        <taxon>Anthemideae</taxon>
        <taxon>Anthemidinae</taxon>
        <taxon>Tanacetum</taxon>
    </lineage>
</organism>
<gene>
    <name evidence="1" type="ORF">Tci_006230</name>
</gene>
<dbReference type="EMBL" id="BKCJ010000556">
    <property type="protein sequence ID" value="GEU34252.1"/>
    <property type="molecule type" value="Genomic_DNA"/>
</dbReference>
<comment type="caution">
    <text evidence="1">The sequence shown here is derived from an EMBL/GenBank/DDBJ whole genome shotgun (WGS) entry which is preliminary data.</text>
</comment>
<sequence>MLDSREFIPLMTPTQALKSIQIMVEHSHDWYDETTTRERIKVRSDNIDAIQPSSKEAHLTKECPLKKDKEVEQSNPYRTHKIVCMIGNHVEIHKMKAQEDKRDKDVRWDITVKDVERLRVAKKANGNPVNNVKELSDIKTYDCETIIQKLLHQVSQSSYETGMTKREMKSHQRYRSSLSRLRPNAVTKSRMPSPDGSRRRRFMAAMPTLRFETIVLLGFVI</sequence>